<protein>
    <submittedName>
        <fullName evidence="1">Uncharacterized protein</fullName>
    </submittedName>
</protein>
<keyword evidence="2" id="KW-1185">Reference proteome</keyword>
<organism evidence="1 2">
    <name type="scientific">Colletotrichum nymphaeae SA-01</name>
    <dbReference type="NCBI Taxonomy" id="1460502"/>
    <lineage>
        <taxon>Eukaryota</taxon>
        <taxon>Fungi</taxon>
        <taxon>Dikarya</taxon>
        <taxon>Ascomycota</taxon>
        <taxon>Pezizomycotina</taxon>
        <taxon>Sordariomycetes</taxon>
        <taxon>Hypocreomycetidae</taxon>
        <taxon>Glomerellales</taxon>
        <taxon>Glomerellaceae</taxon>
        <taxon>Colletotrichum</taxon>
        <taxon>Colletotrichum acutatum species complex</taxon>
    </lineage>
</organism>
<proteinExistence type="predicted"/>
<gene>
    <name evidence="1" type="ORF">CNYM01_08006</name>
</gene>
<dbReference type="EMBL" id="JEMN01000224">
    <property type="protein sequence ID" value="KXH63158.1"/>
    <property type="molecule type" value="Genomic_DNA"/>
</dbReference>
<accession>A0A135URZ1</accession>
<sequence length="677" mass="77449">MSFPNTTVRAIIIKFWKLPEDESVTLMEVNDPVLYIGMTGIIRDPAKRIEGRYVEFEPYPREKTRWGLYCSPEKFMDPVTLPEECLEIGPLLASCSCKEFESSAPVVEVDKRIKMPFERLLVAFFESCKIRNDDLSRVGVSLHQLDMLKQPKKIESIAKKMVQATLGFEKMGTLDLFRNGMPSLKDIISRATEVDRLPVEERNKLDNEHVLYITVYHGNNNSSLESYRAHCFWKMSTKGTEYVNSQRQKIESTMPSRHSVNHYEYMKSFLKKHKGKWAVYPIARMEKPDPSDGPSWHTWAEQAIISLYDAYHPGMRDMPWEGFSNPATFLPGQVASICTGIAALITASDAFSSFARPSFLASPGSESGLNWNSPILELNRAANGLCTGPERIRHEDDTSCWLYKGPPCRVDDNGDINDPNRLAVTLFPHRMPKNVKDAKENIQRLRLPLRKNHGGEWKVKDGDYVIPAVEIARPSTNPCHPCSYEKFDGVGLYDNFLETFRIAYRIEYTNADGNLETRYLTSDLSGSHGTKEQRDSMDEKWVQAISVLATFEDEWNRRPERVPASLIDEWPIRRHDIEPNFFAEGLRAAIPIKVKSDRLKRLTDRKTKKLWKRNLEAGWFPNVGTNWQQPFVIKEKSTSQPLEAGHTEKAGDGNVKCKETCRFVYDSTTALDPEEDT</sequence>
<evidence type="ECO:0000313" key="2">
    <source>
        <dbReference type="Proteomes" id="UP000070054"/>
    </source>
</evidence>
<comment type="caution">
    <text evidence="1">The sequence shown here is derived from an EMBL/GenBank/DDBJ whole genome shotgun (WGS) entry which is preliminary data.</text>
</comment>
<reference evidence="1 2" key="1">
    <citation type="submission" date="2014-02" db="EMBL/GenBank/DDBJ databases">
        <title>The genome sequence of Colletotrichum nymphaeae SA-01.</title>
        <authorList>
            <person name="Baroncelli R."/>
            <person name="Thon M.R."/>
        </authorList>
    </citation>
    <scope>NUCLEOTIDE SEQUENCE [LARGE SCALE GENOMIC DNA]</scope>
    <source>
        <strain evidence="1 2">SA-01</strain>
    </source>
</reference>
<dbReference type="AlphaFoldDB" id="A0A135URZ1"/>
<dbReference type="OrthoDB" id="4851079at2759"/>
<name>A0A135URZ1_9PEZI</name>
<dbReference type="Proteomes" id="UP000070054">
    <property type="component" value="Unassembled WGS sequence"/>
</dbReference>
<evidence type="ECO:0000313" key="1">
    <source>
        <dbReference type="EMBL" id="KXH63158.1"/>
    </source>
</evidence>